<gene>
    <name evidence="1" type="ORF">AXF42_Ash016891</name>
</gene>
<evidence type="ECO:0000313" key="2">
    <source>
        <dbReference type="Proteomes" id="UP000236161"/>
    </source>
</evidence>
<dbReference type="EMBL" id="KZ454678">
    <property type="protein sequence ID" value="PKA45865.1"/>
    <property type="molecule type" value="Genomic_DNA"/>
</dbReference>
<organism evidence="1 2">
    <name type="scientific">Apostasia shenzhenica</name>
    <dbReference type="NCBI Taxonomy" id="1088818"/>
    <lineage>
        <taxon>Eukaryota</taxon>
        <taxon>Viridiplantae</taxon>
        <taxon>Streptophyta</taxon>
        <taxon>Embryophyta</taxon>
        <taxon>Tracheophyta</taxon>
        <taxon>Spermatophyta</taxon>
        <taxon>Magnoliopsida</taxon>
        <taxon>Liliopsida</taxon>
        <taxon>Asparagales</taxon>
        <taxon>Orchidaceae</taxon>
        <taxon>Apostasioideae</taxon>
        <taxon>Apostasia</taxon>
    </lineage>
</organism>
<sequence length="90" mass="9584">MMEEGGGASALRHPPLTTAIQIICSVLAHGAEDDVIRATVSVSGEVQDNDAGDAEFPCPSTISLIFLSYNTIQLSGIAQTFHSHNLRQME</sequence>
<reference evidence="1 2" key="1">
    <citation type="journal article" date="2017" name="Nature">
        <title>The Apostasia genome and the evolution of orchids.</title>
        <authorList>
            <person name="Zhang G.Q."/>
            <person name="Liu K.W."/>
            <person name="Li Z."/>
            <person name="Lohaus R."/>
            <person name="Hsiao Y.Y."/>
            <person name="Niu S.C."/>
            <person name="Wang J.Y."/>
            <person name="Lin Y.C."/>
            <person name="Xu Q."/>
            <person name="Chen L.J."/>
            <person name="Yoshida K."/>
            <person name="Fujiwara S."/>
            <person name="Wang Z.W."/>
            <person name="Zhang Y.Q."/>
            <person name="Mitsuda N."/>
            <person name="Wang M."/>
            <person name="Liu G.H."/>
            <person name="Pecoraro L."/>
            <person name="Huang H.X."/>
            <person name="Xiao X.J."/>
            <person name="Lin M."/>
            <person name="Wu X.Y."/>
            <person name="Wu W.L."/>
            <person name="Chen Y.Y."/>
            <person name="Chang S.B."/>
            <person name="Sakamoto S."/>
            <person name="Ohme-Takagi M."/>
            <person name="Yagi M."/>
            <person name="Zeng S.J."/>
            <person name="Shen C.Y."/>
            <person name="Yeh C.M."/>
            <person name="Luo Y.B."/>
            <person name="Tsai W.C."/>
            <person name="Van de Peer Y."/>
            <person name="Liu Z.J."/>
        </authorList>
    </citation>
    <scope>NUCLEOTIDE SEQUENCE [LARGE SCALE GENOMIC DNA]</scope>
    <source>
        <strain evidence="2">cv. Shenzhen</strain>
        <tissue evidence="1">Stem</tissue>
    </source>
</reference>
<dbReference type="AlphaFoldDB" id="A0A2H9ZRE2"/>
<protein>
    <submittedName>
        <fullName evidence="1">Uncharacterized protein</fullName>
    </submittedName>
</protein>
<dbReference type="Proteomes" id="UP000236161">
    <property type="component" value="Unassembled WGS sequence"/>
</dbReference>
<proteinExistence type="predicted"/>
<accession>A0A2H9ZRE2</accession>
<evidence type="ECO:0000313" key="1">
    <source>
        <dbReference type="EMBL" id="PKA45865.1"/>
    </source>
</evidence>
<name>A0A2H9ZRE2_9ASPA</name>
<keyword evidence="2" id="KW-1185">Reference proteome</keyword>